<comment type="similarity">
    <text evidence="1">Belongs to the short-chain dehydrogenases/reductases (SDR) family.</text>
</comment>
<dbReference type="InterPro" id="IPR051122">
    <property type="entry name" value="SDR_DHRS6-like"/>
</dbReference>
<gene>
    <name evidence="3" type="ORF">ACFQ5N_11300</name>
</gene>
<organism evidence="3 4">
    <name type="scientific">Lutibacter holmesii</name>
    <dbReference type="NCBI Taxonomy" id="1137985"/>
    <lineage>
        <taxon>Bacteria</taxon>
        <taxon>Pseudomonadati</taxon>
        <taxon>Bacteroidota</taxon>
        <taxon>Flavobacteriia</taxon>
        <taxon>Flavobacteriales</taxon>
        <taxon>Flavobacteriaceae</taxon>
        <taxon>Lutibacter</taxon>
    </lineage>
</organism>
<dbReference type="EC" id="1.1.1.-" evidence="3"/>
<proteinExistence type="inferred from homology"/>
<keyword evidence="4" id="KW-1185">Reference proteome</keyword>
<accession>A0ABW3WRA3</accession>
<dbReference type="SUPFAM" id="SSF51735">
    <property type="entry name" value="NAD(P)-binding Rossmann-fold domains"/>
    <property type="match status" value="1"/>
</dbReference>
<evidence type="ECO:0000313" key="4">
    <source>
        <dbReference type="Proteomes" id="UP001597241"/>
    </source>
</evidence>
<dbReference type="PANTHER" id="PTHR43477">
    <property type="entry name" value="DIHYDROANTICAPSIN 7-DEHYDROGENASE"/>
    <property type="match status" value="1"/>
</dbReference>
<dbReference type="PRINTS" id="PR00081">
    <property type="entry name" value="GDHRDH"/>
</dbReference>
<dbReference type="GO" id="GO:0016491">
    <property type="term" value="F:oxidoreductase activity"/>
    <property type="evidence" value="ECO:0007669"/>
    <property type="project" value="UniProtKB-KW"/>
</dbReference>
<evidence type="ECO:0000256" key="1">
    <source>
        <dbReference type="ARBA" id="ARBA00006484"/>
    </source>
</evidence>
<dbReference type="Proteomes" id="UP001597241">
    <property type="component" value="Unassembled WGS sequence"/>
</dbReference>
<dbReference type="EMBL" id="JBHTMV010000004">
    <property type="protein sequence ID" value="MFD1294422.1"/>
    <property type="molecule type" value="Genomic_DNA"/>
</dbReference>
<comment type="caution">
    <text evidence="3">The sequence shown here is derived from an EMBL/GenBank/DDBJ whole genome shotgun (WGS) entry which is preliminary data.</text>
</comment>
<reference evidence="4" key="1">
    <citation type="journal article" date="2019" name="Int. J. Syst. Evol. Microbiol.">
        <title>The Global Catalogue of Microorganisms (GCM) 10K type strain sequencing project: providing services to taxonomists for standard genome sequencing and annotation.</title>
        <authorList>
            <consortium name="The Broad Institute Genomics Platform"/>
            <consortium name="The Broad Institute Genome Sequencing Center for Infectious Disease"/>
            <person name="Wu L."/>
            <person name="Ma J."/>
        </authorList>
    </citation>
    <scope>NUCLEOTIDE SEQUENCE [LARGE SCALE GENOMIC DNA]</scope>
    <source>
        <strain evidence="4">CCUG 62221</strain>
    </source>
</reference>
<name>A0ABW3WRA3_9FLAO</name>
<dbReference type="Pfam" id="PF13561">
    <property type="entry name" value="adh_short_C2"/>
    <property type="match status" value="1"/>
</dbReference>
<protein>
    <submittedName>
        <fullName evidence="3">SDR family NAD(P)-dependent oxidoreductase</fullName>
        <ecNumber evidence="3">1.1.1.-</ecNumber>
    </submittedName>
</protein>
<dbReference type="RefSeq" id="WP_386809608.1">
    <property type="nucleotide sequence ID" value="NZ_JBHTMV010000004.1"/>
</dbReference>
<dbReference type="InterPro" id="IPR002347">
    <property type="entry name" value="SDR_fam"/>
</dbReference>
<evidence type="ECO:0000256" key="2">
    <source>
        <dbReference type="ARBA" id="ARBA00023002"/>
    </source>
</evidence>
<dbReference type="CDD" id="cd05233">
    <property type="entry name" value="SDR_c"/>
    <property type="match status" value="1"/>
</dbReference>
<dbReference type="PANTHER" id="PTHR43477:SF1">
    <property type="entry name" value="DIHYDROANTICAPSIN 7-DEHYDROGENASE"/>
    <property type="match status" value="1"/>
</dbReference>
<sequence length="227" mass="25074">MKTIVIVGGSKGIGKAISKKKLNSNKVINISRTEPEFKHVNLTHYACDILNDELPDLNNVDVLIYCPGSINLKPFTRLKIEDFKTDYEINFLGAVKAIQKYLPLLKEANLPSVLLFSTVASKLGMPFHASIASSKSAIEGLVKSLAAEFSPVIRVNAIAPTVTNTELASRLLRNDNMKEQMIERHPLKRYLQPEEIAEMASFLISEKAASMSGQIIEMDCGITTLKI</sequence>
<dbReference type="Gene3D" id="3.40.50.720">
    <property type="entry name" value="NAD(P)-binding Rossmann-like Domain"/>
    <property type="match status" value="1"/>
</dbReference>
<keyword evidence="2 3" id="KW-0560">Oxidoreductase</keyword>
<evidence type="ECO:0000313" key="3">
    <source>
        <dbReference type="EMBL" id="MFD1294422.1"/>
    </source>
</evidence>
<dbReference type="InterPro" id="IPR036291">
    <property type="entry name" value="NAD(P)-bd_dom_sf"/>
</dbReference>